<comment type="caution">
    <text evidence="1">The sequence shown here is derived from an EMBL/GenBank/DDBJ whole genome shotgun (WGS) entry which is preliminary data.</text>
</comment>
<organism evidence="1 2">
    <name type="scientific">Apiospora hydei</name>
    <dbReference type="NCBI Taxonomy" id="1337664"/>
    <lineage>
        <taxon>Eukaryota</taxon>
        <taxon>Fungi</taxon>
        <taxon>Dikarya</taxon>
        <taxon>Ascomycota</taxon>
        <taxon>Pezizomycotina</taxon>
        <taxon>Sordariomycetes</taxon>
        <taxon>Xylariomycetidae</taxon>
        <taxon>Amphisphaeriales</taxon>
        <taxon>Apiosporaceae</taxon>
        <taxon>Apiospora</taxon>
    </lineage>
</organism>
<protein>
    <submittedName>
        <fullName evidence="1">Uncharacterized protein</fullName>
    </submittedName>
</protein>
<name>A0ABR1UZ27_9PEZI</name>
<sequence length="194" mass="21938">MEPARPSTAISKTARFFSLAVDSDKVPDDIQSCLELVRACHADVQKLIAKRSERFDLLRLRPSDLAHINDVIESALRILQEVTAIVEASRSETGKGRNNLARRFRWTYSDKERFGKHLPLIGQHHNAVRSELAYLRQMEGLRPSKNTAPGGNSSFGRIENKQKHQDVDHLVELLDEWSVVANSTKTPLVATYPR</sequence>
<evidence type="ECO:0000313" key="2">
    <source>
        <dbReference type="Proteomes" id="UP001433268"/>
    </source>
</evidence>
<gene>
    <name evidence="1" type="ORF">PG997_015145</name>
</gene>
<dbReference type="Proteomes" id="UP001433268">
    <property type="component" value="Unassembled WGS sequence"/>
</dbReference>
<accession>A0ABR1UZ27</accession>
<keyword evidence="2" id="KW-1185">Reference proteome</keyword>
<proteinExistence type="predicted"/>
<evidence type="ECO:0000313" key="1">
    <source>
        <dbReference type="EMBL" id="KAK8063048.1"/>
    </source>
</evidence>
<dbReference type="GeneID" id="92052519"/>
<reference evidence="1 2" key="1">
    <citation type="submission" date="2023-01" db="EMBL/GenBank/DDBJ databases">
        <title>Analysis of 21 Apiospora genomes using comparative genomics revels a genus with tremendous synthesis potential of carbohydrate active enzymes and secondary metabolites.</title>
        <authorList>
            <person name="Sorensen T."/>
        </authorList>
    </citation>
    <scope>NUCLEOTIDE SEQUENCE [LARGE SCALE GENOMIC DNA]</scope>
    <source>
        <strain evidence="1 2">CBS 114990</strain>
    </source>
</reference>
<dbReference type="EMBL" id="JAQQWN010000010">
    <property type="protein sequence ID" value="KAK8063048.1"/>
    <property type="molecule type" value="Genomic_DNA"/>
</dbReference>
<dbReference type="RefSeq" id="XP_066661647.1">
    <property type="nucleotide sequence ID" value="XM_066819459.1"/>
</dbReference>